<dbReference type="EMBL" id="SWOY01000001">
    <property type="protein sequence ID" value="NFG16100.1"/>
    <property type="molecule type" value="Genomic_DNA"/>
</dbReference>
<evidence type="ECO:0000256" key="3">
    <source>
        <dbReference type="ARBA" id="ARBA00022448"/>
    </source>
</evidence>
<dbReference type="InterPro" id="IPR050171">
    <property type="entry name" value="MFS_Transporters"/>
</dbReference>
<dbReference type="Proteomes" id="UP000663464">
    <property type="component" value="Chromosome"/>
</dbReference>
<dbReference type="PROSITE" id="PS50850">
    <property type="entry name" value="MFS"/>
    <property type="match status" value="1"/>
</dbReference>
<reference evidence="11 14" key="3">
    <citation type="submission" date="2019-04" db="EMBL/GenBank/DDBJ databases">
        <title>Genome sequencing of Clostridium botulinum Groups I-IV and Clostridium butyricum.</title>
        <authorList>
            <person name="Brunt J."/>
            <person name="Van Vliet A.H.M."/>
            <person name="Stringer S.C."/>
            <person name="Carter A.T."/>
            <person name="Peck M.W."/>
        </authorList>
    </citation>
    <scope>NUCLEOTIDE SEQUENCE [LARGE SCALE GENOMIC DNA]</scope>
    <source>
        <strain evidence="11 14">IFR 18/037</strain>
    </source>
</reference>
<evidence type="ECO:0000256" key="2">
    <source>
        <dbReference type="ARBA" id="ARBA00005982"/>
    </source>
</evidence>
<feature type="transmembrane region" description="Helical" evidence="8">
    <location>
        <begin position="82"/>
        <end position="101"/>
    </location>
</feature>
<dbReference type="InterPro" id="IPR000109">
    <property type="entry name" value="POT_fam"/>
</dbReference>
<reference evidence="10 13" key="2">
    <citation type="submission" date="2019-02" db="EMBL/GenBank/DDBJ databases">
        <title>Genome sequencing of Clostridium botulinum clinical isolates.</title>
        <authorList>
            <person name="Brunt J."/>
            <person name="Van Vliet A.H.M."/>
            <person name="Stringer S.C."/>
            <person name="Grant K.A."/>
            <person name="Carter A.C."/>
            <person name="Peck M.W."/>
        </authorList>
    </citation>
    <scope>NUCLEOTIDE SEQUENCE [LARGE SCALE GENOMIC DNA]</scope>
    <source>
        <strain evidence="10 13">H142660711</strain>
    </source>
</reference>
<feature type="transmembrane region" description="Helical" evidence="8">
    <location>
        <begin position="427"/>
        <end position="447"/>
    </location>
</feature>
<evidence type="ECO:0000313" key="12">
    <source>
        <dbReference type="EMBL" id="QRI55249.1"/>
    </source>
</evidence>
<dbReference type="InterPro" id="IPR036259">
    <property type="entry name" value="MFS_trans_sf"/>
</dbReference>
<evidence type="ECO:0000313" key="15">
    <source>
        <dbReference type="Proteomes" id="UP000663464"/>
    </source>
</evidence>
<feature type="transmembrane region" description="Helical" evidence="8">
    <location>
        <begin position="187"/>
        <end position="207"/>
    </location>
</feature>
<feature type="transmembrane region" description="Helical" evidence="8">
    <location>
        <begin position="148"/>
        <end position="167"/>
    </location>
</feature>
<feature type="transmembrane region" description="Helical" evidence="8">
    <location>
        <begin position="295"/>
        <end position="313"/>
    </location>
</feature>
<accession>A0A0A2HJ40</accession>
<dbReference type="NCBIfam" id="TIGR00924">
    <property type="entry name" value="yjdL_sub1_fam"/>
    <property type="match status" value="1"/>
</dbReference>
<evidence type="ECO:0000256" key="7">
    <source>
        <dbReference type="ARBA" id="ARBA00023136"/>
    </source>
</evidence>
<keyword evidence="3" id="KW-0813">Transport</keyword>
<reference evidence="12 15" key="1">
    <citation type="journal article" date="2014" name="J. Infect. Dis.">
        <title>Molecular characterization of a novel botulinum neurotoxin type H gene.</title>
        <authorList>
            <person name="Dover N."/>
            <person name="Barash J.R."/>
            <person name="Hill K.K."/>
            <person name="Xie G."/>
            <person name="Arnon S.S."/>
        </authorList>
    </citation>
    <scope>NUCLEOTIDE SEQUENCE [LARGE SCALE GENOMIC DNA]</scope>
    <source>
        <strain evidence="12 15">IBCA10-7060</strain>
    </source>
</reference>
<evidence type="ECO:0000313" key="10">
    <source>
        <dbReference type="EMBL" id="NEZ93311.1"/>
    </source>
</evidence>
<dbReference type="EMBL" id="SGKC01000036">
    <property type="protein sequence ID" value="NEZ93311.1"/>
    <property type="molecule type" value="Genomic_DNA"/>
</dbReference>
<evidence type="ECO:0000256" key="5">
    <source>
        <dbReference type="ARBA" id="ARBA00022692"/>
    </source>
</evidence>
<dbReference type="InterPro" id="IPR005279">
    <property type="entry name" value="Dipep/tripep_permease"/>
</dbReference>
<feature type="transmembrane region" description="Helical" evidence="8">
    <location>
        <begin position="107"/>
        <end position="127"/>
    </location>
</feature>
<evidence type="ECO:0000256" key="6">
    <source>
        <dbReference type="ARBA" id="ARBA00022989"/>
    </source>
</evidence>
<dbReference type="Proteomes" id="UP000473887">
    <property type="component" value="Unassembled WGS sequence"/>
</dbReference>
<evidence type="ECO:0000313" key="11">
    <source>
        <dbReference type="EMBL" id="NFG16100.1"/>
    </source>
</evidence>
<protein>
    <submittedName>
        <fullName evidence="10 11">MFS transporter</fullName>
    </submittedName>
</protein>
<evidence type="ECO:0000256" key="4">
    <source>
        <dbReference type="ARBA" id="ARBA00022475"/>
    </source>
</evidence>
<gene>
    <name evidence="10" type="ORF">EXM69_15505</name>
    <name evidence="11" type="ORF">FC794_04665</name>
    <name evidence="12" type="ORF">JQS73_09190</name>
</gene>
<keyword evidence="5 8" id="KW-0812">Transmembrane</keyword>
<dbReference type="SUPFAM" id="SSF103473">
    <property type="entry name" value="MFS general substrate transporter"/>
    <property type="match status" value="1"/>
</dbReference>
<dbReference type="Proteomes" id="UP000478995">
    <property type="component" value="Unassembled WGS sequence"/>
</dbReference>
<evidence type="ECO:0000256" key="8">
    <source>
        <dbReference type="SAM" id="Phobius"/>
    </source>
</evidence>
<feature type="transmembrane region" description="Helical" evidence="8">
    <location>
        <begin position="329"/>
        <end position="349"/>
    </location>
</feature>
<dbReference type="PANTHER" id="PTHR23517:SF15">
    <property type="entry name" value="PROTON-DEPENDENT OLIGOPEPTIDE FAMILY TRANSPORT PROTEIN"/>
    <property type="match status" value="1"/>
</dbReference>
<dbReference type="GO" id="GO:1904680">
    <property type="term" value="F:peptide transmembrane transporter activity"/>
    <property type="evidence" value="ECO:0007669"/>
    <property type="project" value="InterPro"/>
</dbReference>
<feature type="transmembrane region" description="Helical" evidence="8">
    <location>
        <begin position="395"/>
        <end position="415"/>
    </location>
</feature>
<dbReference type="Gene3D" id="1.20.1250.20">
    <property type="entry name" value="MFS general substrate transporter like domains"/>
    <property type="match status" value="2"/>
</dbReference>
<comment type="subcellular location">
    <subcellularLocation>
        <location evidence="1">Cell membrane</location>
        <topology evidence="1">Multi-pass membrane protein</topology>
    </subcellularLocation>
</comment>
<evidence type="ECO:0000313" key="13">
    <source>
        <dbReference type="Proteomes" id="UP000473887"/>
    </source>
</evidence>
<evidence type="ECO:0000313" key="14">
    <source>
        <dbReference type="Proteomes" id="UP000478995"/>
    </source>
</evidence>
<dbReference type="PANTHER" id="PTHR23517">
    <property type="entry name" value="RESISTANCE PROTEIN MDTM, PUTATIVE-RELATED-RELATED"/>
    <property type="match status" value="1"/>
</dbReference>
<evidence type="ECO:0000259" key="9">
    <source>
        <dbReference type="PROSITE" id="PS50850"/>
    </source>
</evidence>
<feature type="transmembrane region" description="Helical" evidence="8">
    <location>
        <begin position="25"/>
        <end position="43"/>
    </location>
</feature>
<dbReference type="Pfam" id="PF00854">
    <property type="entry name" value="PTR2"/>
    <property type="match status" value="2"/>
</dbReference>
<sequence>MAKAENSKHPSGLYICGMTVAWERFSFYGVKSVLILFLATQIIKGGFGLSKADAASLVSTYAALTYLAPVIGGWICDRYLGARYCVVLGTLLMAAGNFVLFLNQGKLGVYAMIILVTIGTGFFKGNLNTMVGLLYDQNDSRKDGAFSIMYSFTNIGAMFGPLLFGLFADQIFSTKINGEIAHYGYKAVFLGGAIACLLSGLSFALGVKKTMGDSGKIAAAKLTPATTGADNKKQSTAPLTKAEKNRTIVIFVLTFFSIFFWTAYNQASTSIALYTRDFIDMSIGSFTMPVPWLDSFNGFMCVILGPIMSALWIKLEKSKRGDLNITQKMALGFVLLAVGFVFMIFAVLQRGGSADPAIKASVIWVLLFYVLQTTGEMCFSPIGNSMVNRLAPPKYASVLMGVWFLSTFAANKLAGYGQAFIDKLGPLQVFIAIPVALIANAIIIFALNRKLTNMAEQFD</sequence>
<dbReference type="GO" id="GO:0005886">
    <property type="term" value="C:plasma membrane"/>
    <property type="evidence" value="ECO:0007669"/>
    <property type="project" value="UniProtKB-SubCell"/>
</dbReference>
<keyword evidence="4" id="KW-1003">Cell membrane</keyword>
<dbReference type="RefSeq" id="WP_003359057.1">
    <property type="nucleotide sequence ID" value="NZ_CP013246.1"/>
</dbReference>
<keyword evidence="7 8" id="KW-0472">Membrane</keyword>
<organism evidence="10 13">
    <name type="scientific">Clostridium botulinum</name>
    <dbReference type="NCBI Taxonomy" id="1491"/>
    <lineage>
        <taxon>Bacteria</taxon>
        <taxon>Bacillati</taxon>
        <taxon>Bacillota</taxon>
        <taxon>Clostridia</taxon>
        <taxon>Eubacteriales</taxon>
        <taxon>Clostridiaceae</taxon>
        <taxon>Clostridium</taxon>
    </lineage>
</organism>
<dbReference type="GO" id="GO:0015833">
    <property type="term" value="P:peptide transport"/>
    <property type="evidence" value="ECO:0007669"/>
    <property type="project" value="InterPro"/>
</dbReference>
<feature type="transmembrane region" description="Helical" evidence="8">
    <location>
        <begin position="247"/>
        <end position="264"/>
    </location>
</feature>
<evidence type="ECO:0000256" key="1">
    <source>
        <dbReference type="ARBA" id="ARBA00004651"/>
    </source>
</evidence>
<reference evidence="12" key="4">
    <citation type="submission" date="2021-02" db="EMBL/GenBank/DDBJ databases">
        <authorList>
            <person name="Dover N."/>
            <person name="Barash J.R."/>
            <person name="Bell J.M."/>
            <person name="Sylvester M.D."/>
            <person name="Arnon S."/>
        </authorList>
    </citation>
    <scope>NUCLEOTIDE SEQUENCE</scope>
    <source>
        <strain evidence="12">IBCA10-7060</strain>
    </source>
</reference>
<feature type="transmembrane region" description="Helical" evidence="8">
    <location>
        <begin position="361"/>
        <end position="383"/>
    </location>
</feature>
<keyword evidence="6 8" id="KW-1133">Transmembrane helix</keyword>
<dbReference type="CDD" id="cd17346">
    <property type="entry name" value="MFS_DtpA_like"/>
    <property type="match status" value="1"/>
</dbReference>
<proteinExistence type="inferred from homology"/>
<dbReference type="AlphaFoldDB" id="A0A0A2HJ40"/>
<comment type="similarity">
    <text evidence="2">Belongs to the major facilitator superfamily. Proton-dependent oligopeptide transporter (POT/PTR) (TC 2.A.17) family.</text>
</comment>
<feature type="transmembrane region" description="Helical" evidence="8">
    <location>
        <begin position="55"/>
        <end position="75"/>
    </location>
</feature>
<name>A0A0A2HJ40_CLOBO</name>
<feature type="domain" description="Major facilitator superfamily (MFS) profile" evidence="9">
    <location>
        <begin position="1"/>
        <end position="211"/>
    </location>
</feature>
<dbReference type="InterPro" id="IPR020846">
    <property type="entry name" value="MFS_dom"/>
</dbReference>
<dbReference type="EMBL" id="CP069280">
    <property type="protein sequence ID" value="QRI55249.1"/>
    <property type="molecule type" value="Genomic_DNA"/>
</dbReference>